<dbReference type="Proteomes" id="UP000019116">
    <property type="component" value="Chromosome 3A"/>
</dbReference>
<dbReference type="InterPro" id="IPR006734">
    <property type="entry name" value="PLATZ"/>
</dbReference>
<reference evidence="2" key="1">
    <citation type="submission" date="2018-08" db="EMBL/GenBank/DDBJ databases">
        <authorList>
            <person name="Rossello M."/>
        </authorList>
    </citation>
    <scope>NUCLEOTIDE SEQUENCE [LARGE SCALE GENOMIC DNA]</scope>
    <source>
        <strain evidence="2">cv. Chinese Spring</strain>
    </source>
</reference>
<feature type="compositionally biased region" description="Polar residues" evidence="1">
    <location>
        <begin position="185"/>
        <end position="201"/>
    </location>
</feature>
<sequence length="229" mass="25893">MFTLFTSNPHAKSQKEILSRGVSVEAYITKKIAIALQDLVSKEATIQAPFHSCSDTMQCIFHYQPLIVVTLMQMFDKIRRSSYHDVVRVAELKDVLDINDVQTYVINSATVVFLNERPQQRGCGVSAVKASSSSYNCESCNRALLDPFRFCSLGCNLKGIKEDMRTNIPTRDFIDYTRKDDDTDCSNTSGNTGNNEESCSDANYCKEKPSPPRVIRHRRKGIPQRAPFY</sequence>
<dbReference type="PaxDb" id="4565-Traes_3AL_CF608F443.1"/>
<evidence type="ECO:0000313" key="3">
    <source>
        <dbReference type="Proteomes" id="UP000019116"/>
    </source>
</evidence>
<organism evidence="2">
    <name type="scientific">Triticum aestivum</name>
    <name type="common">Wheat</name>
    <dbReference type="NCBI Taxonomy" id="4565"/>
    <lineage>
        <taxon>Eukaryota</taxon>
        <taxon>Viridiplantae</taxon>
        <taxon>Streptophyta</taxon>
        <taxon>Embryophyta</taxon>
        <taxon>Tracheophyta</taxon>
        <taxon>Spermatophyta</taxon>
        <taxon>Magnoliopsida</taxon>
        <taxon>Liliopsida</taxon>
        <taxon>Poales</taxon>
        <taxon>Poaceae</taxon>
        <taxon>BOP clade</taxon>
        <taxon>Pooideae</taxon>
        <taxon>Triticodae</taxon>
        <taxon>Triticeae</taxon>
        <taxon>Triticinae</taxon>
        <taxon>Triticum</taxon>
    </lineage>
</organism>
<dbReference type="Gramene" id="TraesCS3A03G1169900.1">
    <property type="protein sequence ID" value="TraesCS3A03G1169900.1.CDS"/>
    <property type="gene ID" value="TraesCS3A03G1169900"/>
</dbReference>
<dbReference type="OMA" id="KEDMRTN"/>
<protein>
    <recommendedName>
        <fullName evidence="4">PLATZ transcription factor family protein</fullName>
    </recommendedName>
</protein>
<feature type="region of interest" description="Disordered" evidence="1">
    <location>
        <begin position="183"/>
        <end position="204"/>
    </location>
</feature>
<dbReference type="PANTHER" id="PTHR31065:SF7">
    <property type="entry name" value="OS01G0517800 PROTEIN"/>
    <property type="match status" value="1"/>
</dbReference>
<evidence type="ECO:0000313" key="2">
    <source>
        <dbReference type="EnsemblPlants" id="TraesCS3A02G497900.1"/>
    </source>
</evidence>
<keyword evidence="3" id="KW-1185">Reference proteome</keyword>
<evidence type="ECO:0000256" key="1">
    <source>
        <dbReference type="SAM" id="MobiDB-lite"/>
    </source>
</evidence>
<feature type="region of interest" description="Disordered" evidence="1">
    <location>
        <begin position="210"/>
        <end position="229"/>
    </location>
</feature>
<dbReference type="PANTHER" id="PTHR31065">
    <property type="entry name" value="PLATZ TRANSCRIPTION FACTOR FAMILY PROTEIN"/>
    <property type="match status" value="1"/>
</dbReference>
<dbReference type="EnsemblPlants" id="TraesCS3A02G497900.1">
    <property type="protein sequence ID" value="TraesCS3A02G497900.1"/>
    <property type="gene ID" value="TraesCS3A02G497900"/>
</dbReference>
<dbReference type="AlphaFoldDB" id="A0A3B6ESS1"/>
<dbReference type="OrthoDB" id="1908108at2759"/>
<dbReference type="STRING" id="4565.A0A3B6ESS1"/>
<name>A0A3B6ESS1_WHEAT</name>
<proteinExistence type="predicted"/>
<dbReference type="Pfam" id="PF04640">
    <property type="entry name" value="PLATZ"/>
    <property type="match status" value="1"/>
</dbReference>
<reference evidence="2" key="2">
    <citation type="submission" date="2018-10" db="UniProtKB">
        <authorList>
            <consortium name="EnsemblPlants"/>
        </authorList>
    </citation>
    <scope>IDENTIFICATION</scope>
</reference>
<dbReference type="Gramene" id="TraesCS3A02G497900.1">
    <property type="protein sequence ID" value="TraesCS3A02G497900.1"/>
    <property type="gene ID" value="TraesCS3A02G497900"/>
</dbReference>
<accession>A0A3B6ESS1</accession>
<evidence type="ECO:0008006" key="4">
    <source>
        <dbReference type="Google" id="ProtNLM"/>
    </source>
</evidence>